<protein>
    <recommendedName>
        <fullName evidence="7">Dipeptide epimerase</fullName>
        <ecNumber evidence="7">5.1.1.-</ecNumber>
    </recommendedName>
</protein>
<proteinExistence type="inferred from homology"/>
<dbReference type="GO" id="GO:0006518">
    <property type="term" value="P:peptide metabolic process"/>
    <property type="evidence" value="ECO:0007669"/>
    <property type="project" value="UniProtKB-ARBA"/>
</dbReference>
<dbReference type="InterPro" id="IPR034603">
    <property type="entry name" value="Dipeptide_epimerase"/>
</dbReference>
<evidence type="ECO:0000313" key="10">
    <source>
        <dbReference type="Proteomes" id="UP000308528"/>
    </source>
</evidence>
<evidence type="ECO:0000256" key="1">
    <source>
        <dbReference type="ARBA" id="ARBA00008031"/>
    </source>
</evidence>
<dbReference type="Gene3D" id="3.20.20.120">
    <property type="entry name" value="Enolase-like C-terminal domain"/>
    <property type="match status" value="1"/>
</dbReference>
<reference evidence="9 10" key="1">
    <citation type="submission" date="2019-04" db="EMBL/GenBank/DDBJ databases">
        <title>Lewinella litorea sp. nov., isolated from a marine sand.</title>
        <authorList>
            <person name="Yoon J.-H."/>
        </authorList>
    </citation>
    <scope>NUCLEOTIDE SEQUENCE [LARGE SCALE GENOMIC DNA]</scope>
    <source>
        <strain evidence="9 10">HSMS-39</strain>
    </source>
</reference>
<dbReference type="SFLD" id="SFLDG00180">
    <property type="entry name" value="muconate_cycloisomerase"/>
    <property type="match status" value="1"/>
</dbReference>
<dbReference type="Proteomes" id="UP000308528">
    <property type="component" value="Unassembled WGS sequence"/>
</dbReference>
<feature type="binding site" evidence="6">
    <location>
        <position position="216"/>
    </location>
    <ligand>
        <name>Mg(2+)</name>
        <dbReference type="ChEBI" id="CHEBI:18420"/>
    </ligand>
</feature>
<keyword evidence="2 6" id="KW-0479">Metal-binding</keyword>
<keyword evidence="3 6" id="KW-0460">Magnesium</keyword>
<dbReference type="InterPro" id="IPR013341">
    <property type="entry name" value="Mandelate_racemase_N_dom"/>
</dbReference>
<sequence>MLIREITLFPLRLPLRKPFVISLGALTHAENLFVRVRTVDGREGWGEASPFPTIHGETLDGAVAIGRHLATRLLGTPADAAPAYTALMARALHGNHALKSSFDLALHDLAAQAAGLPLYRYLGGSVNRTLYTDYTVSLGSREQMTADARDIVERGFPVIKIKLGEDPQADIERVAAIAAAVGPDIPLRLDANQGWTFDAAVVALRGMAPFNVQHCEAPIDRYEWTRLPELRRLSPIPLMADESCWDHHDARRLTAIGAVDRINIKLSKSGGLHTARKIIETTDLPLQVGGFLESRLGFTAAAHLALSSPRVEFCDFDTPLMHAEDVVEDGISYGPGGTVTVPEVPGLGARLRPEYQLPSSCQITIA</sequence>
<feature type="binding site" evidence="6">
    <location>
        <position position="190"/>
    </location>
    <ligand>
        <name>Mg(2+)</name>
        <dbReference type="ChEBI" id="CHEBI:18420"/>
    </ligand>
</feature>
<dbReference type="CDD" id="cd03319">
    <property type="entry name" value="L-Ala-DL-Glu_epimerase"/>
    <property type="match status" value="1"/>
</dbReference>
<dbReference type="Pfam" id="PF02746">
    <property type="entry name" value="MR_MLE_N"/>
    <property type="match status" value="1"/>
</dbReference>
<dbReference type="OrthoDB" id="9775391at2"/>
<feature type="active site" description="Proton acceptor; specific for (R)-substrate epimerization" evidence="5">
    <location>
        <position position="162"/>
    </location>
</feature>
<dbReference type="AlphaFoldDB" id="A0A4S4NS44"/>
<dbReference type="GO" id="GO:0016855">
    <property type="term" value="F:racemase and epimerase activity, acting on amino acids and derivatives"/>
    <property type="evidence" value="ECO:0007669"/>
    <property type="project" value="UniProtKB-UniRule"/>
</dbReference>
<comment type="similarity">
    <text evidence="1 7">Belongs to the mandelate racemase/muconate lactonizing enzyme family.</text>
</comment>
<evidence type="ECO:0000256" key="6">
    <source>
        <dbReference type="PIRSR" id="PIRSR634603-3"/>
    </source>
</evidence>
<comment type="cofactor">
    <cofactor evidence="6 7">
        <name>Mg(2+)</name>
        <dbReference type="ChEBI" id="CHEBI:18420"/>
    </cofactor>
    <text evidence="6 7">Binds 1 Mg(2+) ion per subunit.</text>
</comment>
<organism evidence="9 10">
    <name type="scientific">Neolewinella litorea</name>
    <dbReference type="NCBI Taxonomy" id="2562452"/>
    <lineage>
        <taxon>Bacteria</taxon>
        <taxon>Pseudomonadati</taxon>
        <taxon>Bacteroidota</taxon>
        <taxon>Saprospiria</taxon>
        <taxon>Saprospirales</taxon>
        <taxon>Lewinellaceae</taxon>
        <taxon>Neolewinella</taxon>
    </lineage>
</organism>
<feature type="domain" description="Mandelate racemase/muconate lactonizing enzyme C-terminal" evidence="8">
    <location>
        <begin position="141"/>
        <end position="237"/>
    </location>
</feature>
<dbReference type="EMBL" id="SRSF01000001">
    <property type="protein sequence ID" value="THH42055.1"/>
    <property type="molecule type" value="Genomic_DNA"/>
</dbReference>
<dbReference type="GO" id="GO:0000287">
    <property type="term" value="F:magnesium ion binding"/>
    <property type="evidence" value="ECO:0007669"/>
    <property type="project" value="UniProtKB-ARBA"/>
</dbReference>
<comment type="caution">
    <text evidence="9">The sequence shown here is derived from an EMBL/GenBank/DDBJ whole genome shotgun (WGS) entry which is preliminary data.</text>
</comment>
<dbReference type="SFLD" id="SFLDS00001">
    <property type="entry name" value="Enolase"/>
    <property type="match status" value="1"/>
</dbReference>
<evidence type="ECO:0000313" key="9">
    <source>
        <dbReference type="EMBL" id="THH42055.1"/>
    </source>
</evidence>
<evidence type="ECO:0000256" key="4">
    <source>
        <dbReference type="ARBA" id="ARBA00023235"/>
    </source>
</evidence>
<dbReference type="PANTHER" id="PTHR48073">
    <property type="entry name" value="O-SUCCINYLBENZOATE SYNTHASE-RELATED"/>
    <property type="match status" value="1"/>
</dbReference>
<feature type="binding site" evidence="6">
    <location>
        <position position="241"/>
    </location>
    <ligand>
        <name>Mg(2+)</name>
        <dbReference type="ChEBI" id="CHEBI:18420"/>
    </ligand>
</feature>
<dbReference type="InterPro" id="IPR029065">
    <property type="entry name" value="Enolase_C-like"/>
</dbReference>
<dbReference type="SUPFAM" id="SSF54826">
    <property type="entry name" value="Enolase N-terminal domain-like"/>
    <property type="match status" value="1"/>
</dbReference>
<dbReference type="Gene3D" id="3.30.390.10">
    <property type="entry name" value="Enolase-like, N-terminal domain"/>
    <property type="match status" value="1"/>
</dbReference>
<evidence type="ECO:0000256" key="5">
    <source>
        <dbReference type="PIRSR" id="PIRSR634603-1"/>
    </source>
</evidence>
<dbReference type="PANTHER" id="PTHR48073:SF2">
    <property type="entry name" value="O-SUCCINYLBENZOATE SYNTHASE"/>
    <property type="match status" value="1"/>
</dbReference>
<dbReference type="EC" id="5.1.1.-" evidence="7"/>
<dbReference type="InterPro" id="IPR036849">
    <property type="entry name" value="Enolase-like_C_sf"/>
</dbReference>
<dbReference type="RefSeq" id="WP_136457144.1">
    <property type="nucleotide sequence ID" value="NZ_SRSF01000001.1"/>
</dbReference>
<evidence type="ECO:0000256" key="2">
    <source>
        <dbReference type="ARBA" id="ARBA00022723"/>
    </source>
</evidence>
<dbReference type="InterPro" id="IPR029017">
    <property type="entry name" value="Enolase-like_N"/>
</dbReference>
<dbReference type="SUPFAM" id="SSF51604">
    <property type="entry name" value="Enolase C-terminal domain-like"/>
    <property type="match status" value="1"/>
</dbReference>
<feature type="active site" description="Proton acceptor; specific for (S)-substrate epimerization" evidence="5">
    <location>
        <position position="265"/>
    </location>
</feature>
<dbReference type="SMART" id="SM00922">
    <property type="entry name" value="MR_MLE"/>
    <property type="match status" value="1"/>
</dbReference>
<evidence type="ECO:0000259" key="8">
    <source>
        <dbReference type="SMART" id="SM00922"/>
    </source>
</evidence>
<dbReference type="Pfam" id="PF13378">
    <property type="entry name" value="MR_MLE_C"/>
    <property type="match status" value="1"/>
</dbReference>
<dbReference type="FunFam" id="3.30.390.10:FF:000009">
    <property type="entry name" value="Hydrophobic dipeptide epimerase"/>
    <property type="match status" value="1"/>
</dbReference>
<keyword evidence="10" id="KW-1185">Reference proteome</keyword>
<name>A0A4S4NS44_9BACT</name>
<gene>
    <name evidence="9" type="ORF">E4021_05600</name>
</gene>
<dbReference type="SFLD" id="SFLDF00009">
    <property type="entry name" value="o-succinylbenzoate_synthase"/>
    <property type="match status" value="1"/>
</dbReference>
<accession>A0A4S4NS44</accession>
<keyword evidence="4 7" id="KW-0413">Isomerase</keyword>
<dbReference type="InterPro" id="IPR013342">
    <property type="entry name" value="Mandelate_racemase_C"/>
</dbReference>
<evidence type="ECO:0000256" key="3">
    <source>
        <dbReference type="ARBA" id="ARBA00022842"/>
    </source>
</evidence>
<evidence type="ECO:0000256" key="7">
    <source>
        <dbReference type="RuleBase" id="RU366006"/>
    </source>
</evidence>